<reference evidence="5 6" key="1">
    <citation type="submission" date="2020-07" db="EMBL/GenBank/DDBJ databases">
        <title>Genomic Encyclopedia of Archaeal and Bacterial Type Strains, Phase II (KMG-II): from individual species to whole genera.</title>
        <authorList>
            <person name="Goeker M."/>
        </authorList>
    </citation>
    <scope>NUCLEOTIDE SEQUENCE [LARGE SCALE GENOMIC DNA]</scope>
    <source>
        <strain evidence="5 6">DSM 21226</strain>
    </source>
</reference>
<dbReference type="EMBL" id="JACCFH010000001">
    <property type="protein sequence ID" value="NYG33081.1"/>
    <property type="molecule type" value="Genomic_DNA"/>
</dbReference>
<dbReference type="SUPFAM" id="SSF48452">
    <property type="entry name" value="TPR-like"/>
    <property type="match status" value="1"/>
</dbReference>
<dbReference type="InterPro" id="IPR001867">
    <property type="entry name" value="OmpR/PhoB-type_DNA-bd"/>
</dbReference>
<dbReference type="GO" id="GO:0003677">
    <property type="term" value="F:DNA binding"/>
    <property type="evidence" value="ECO:0007669"/>
    <property type="project" value="UniProtKB-KW"/>
</dbReference>
<evidence type="ECO:0000256" key="2">
    <source>
        <dbReference type="ARBA" id="ARBA00023125"/>
    </source>
</evidence>
<evidence type="ECO:0000256" key="1">
    <source>
        <dbReference type="ARBA" id="ARBA00005820"/>
    </source>
</evidence>
<dbReference type="Gene3D" id="1.10.10.10">
    <property type="entry name" value="Winged helix-like DNA-binding domain superfamily/Winged helix DNA-binding domain"/>
    <property type="match status" value="1"/>
</dbReference>
<dbReference type="Gene3D" id="1.25.40.10">
    <property type="entry name" value="Tetratricopeptide repeat domain"/>
    <property type="match status" value="1"/>
</dbReference>
<dbReference type="InterPro" id="IPR005158">
    <property type="entry name" value="BTAD"/>
</dbReference>
<evidence type="ECO:0000259" key="3">
    <source>
        <dbReference type="SMART" id="SM00862"/>
    </source>
</evidence>
<dbReference type="SUPFAM" id="SSF46894">
    <property type="entry name" value="C-terminal effector domain of the bipartite response regulators"/>
    <property type="match status" value="1"/>
</dbReference>
<comment type="similarity">
    <text evidence="1">Belongs to the AfsR/DnrI/RedD regulatory family.</text>
</comment>
<dbReference type="Pfam" id="PF00486">
    <property type="entry name" value="Trans_reg_C"/>
    <property type="match status" value="1"/>
</dbReference>
<evidence type="ECO:0000313" key="5">
    <source>
        <dbReference type="EMBL" id="NYG33081.1"/>
    </source>
</evidence>
<dbReference type="RefSeq" id="WP_179633888.1">
    <property type="nucleotide sequence ID" value="NZ_JACCFH010000001.1"/>
</dbReference>
<sequence length="354" mass="38790">MTQAPTGPLTATTLSPASDLAAPGGLANILAATRLLLGAWDATLNQWGSTATSGPVLTPEQALQAQALRRAALPASDGADAAFRHAPDAASPPAQAHAQAAPAAQATLSVQMLDGLQIWVGSSQVLDLPRGKARALLMYLLLHRRRPTSRARLCTLFWPEADAAAARNNLNVILHRVRRQLHDPGLLQCSDDGYQIVTAGEIWLDVEQFELQANLGEQADIAGLTAQAIAHYEVAATLYRTDLVDESEHERVLIARSQLLRDQLNQVLGRLSGLREDRSDLHGCLRTTQRHLGLDECNEAAHRRLMRCYARLGQPQLAERQYRQCVATLRRQLGLNPDAETTELYRRITRRESI</sequence>
<feature type="domain" description="OmpR/PhoB-type" evidence="3">
    <location>
        <begin position="123"/>
        <end position="196"/>
    </location>
</feature>
<dbReference type="SMART" id="SM00862">
    <property type="entry name" value="Trans_reg_C"/>
    <property type="match status" value="1"/>
</dbReference>
<protein>
    <submittedName>
        <fullName evidence="5">DNA-binding SARP family transcriptional activator</fullName>
    </submittedName>
</protein>
<dbReference type="InterPro" id="IPR036388">
    <property type="entry name" value="WH-like_DNA-bd_sf"/>
</dbReference>
<accession>A0A7Y9QX65</accession>
<evidence type="ECO:0000259" key="4">
    <source>
        <dbReference type="SMART" id="SM01043"/>
    </source>
</evidence>
<dbReference type="InterPro" id="IPR011990">
    <property type="entry name" value="TPR-like_helical_dom_sf"/>
</dbReference>
<dbReference type="Proteomes" id="UP000518288">
    <property type="component" value="Unassembled WGS sequence"/>
</dbReference>
<dbReference type="PANTHER" id="PTHR35807">
    <property type="entry name" value="TRANSCRIPTIONAL REGULATOR REDD-RELATED"/>
    <property type="match status" value="1"/>
</dbReference>
<organism evidence="5 6">
    <name type="scientific">Sphaerotilus montanus</name>
    <dbReference type="NCBI Taxonomy" id="522889"/>
    <lineage>
        <taxon>Bacteria</taxon>
        <taxon>Pseudomonadati</taxon>
        <taxon>Pseudomonadota</taxon>
        <taxon>Betaproteobacteria</taxon>
        <taxon>Burkholderiales</taxon>
        <taxon>Sphaerotilaceae</taxon>
        <taxon>Sphaerotilus</taxon>
    </lineage>
</organism>
<dbReference type="AlphaFoldDB" id="A0A7Y9QX65"/>
<dbReference type="InterPro" id="IPR016032">
    <property type="entry name" value="Sig_transdc_resp-reg_C-effctor"/>
</dbReference>
<name>A0A7Y9QX65_9BURK</name>
<feature type="domain" description="Bacterial transcriptional activator" evidence="4">
    <location>
        <begin position="204"/>
        <end position="349"/>
    </location>
</feature>
<keyword evidence="6" id="KW-1185">Reference proteome</keyword>
<proteinExistence type="inferred from homology"/>
<dbReference type="PANTHER" id="PTHR35807:SF2">
    <property type="entry name" value="TRANSCRIPTIONAL ACTIVATOR DOMAIN"/>
    <property type="match status" value="1"/>
</dbReference>
<keyword evidence="2 5" id="KW-0238">DNA-binding</keyword>
<gene>
    <name evidence="5" type="ORF">BDD16_002067</name>
</gene>
<dbReference type="InterPro" id="IPR051677">
    <property type="entry name" value="AfsR-DnrI-RedD_regulator"/>
</dbReference>
<comment type="caution">
    <text evidence="5">The sequence shown here is derived from an EMBL/GenBank/DDBJ whole genome shotgun (WGS) entry which is preliminary data.</text>
</comment>
<dbReference type="GO" id="GO:0000160">
    <property type="term" value="P:phosphorelay signal transduction system"/>
    <property type="evidence" value="ECO:0007669"/>
    <property type="project" value="InterPro"/>
</dbReference>
<dbReference type="GO" id="GO:0006355">
    <property type="term" value="P:regulation of DNA-templated transcription"/>
    <property type="evidence" value="ECO:0007669"/>
    <property type="project" value="InterPro"/>
</dbReference>
<dbReference type="Pfam" id="PF03704">
    <property type="entry name" value="BTAD"/>
    <property type="match status" value="1"/>
</dbReference>
<dbReference type="SMART" id="SM01043">
    <property type="entry name" value="BTAD"/>
    <property type="match status" value="1"/>
</dbReference>
<evidence type="ECO:0000313" key="6">
    <source>
        <dbReference type="Proteomes" id="UP000518288"/>
    </source>
</evidence>